<dbReference type="STRING" id="39947.Q5Z8I2"/>
<dbReference type="OrthoDB" id="597234at2759"/>
<accession>Q5Z8I2</accession>
<dbReference type="Proteomes" id="UP000007752">
    <property type="component" value="Chromosome 6"/>
</dbReference>
<dbReference type="InterPro" id="IPR002156">
    <property type="entry name" value="RNaseH_domain"/>
</dbReference>
<dbReference type="InterPro" id="IPR053151">
    <property type="entry name" value="RNase_H-like"/>
</dbReference>
<dbReference type="PaxDb" id="39947-Q5Z8I2"/>
<dbReference type="InterPro" id="IPR036397">
    <property type="entry name" value="RNaseH_sf"/>
</dbReference>
<evidence type="ECO:0000313" key="4">
    <source>
        <dbReference type="EMBL" id="EAZ38131.1"/>
    </source>
</evidence>
<feature type="domain" description="RNase H type-1" evidence="2">
    <location>
        <begin position="55"/>
        <end position="178"/>
    </location>
</feature>
<dbReference type="EMBL" id="AP014962">
    <property type="protein sequence ID" value="BAS99271.1"/>
    <property type="molecule type" value="Genomic_DNA"/>
</dbReference>
<dbReference type="InterPro" id="IPR012337">
    <property type="entry name" value="RNaseH-like_sf"/>
</dbReference>
<evidence type="ECO:0000256" key="1">
    <source>
        <dbReference type="SAM" id="MobiDB-lite"/>
    </source>
</evidence>
<dbReference type="SMR" id="A0A0P0X0T2"/>
<reference evidence="4" key="3">
    <citation type="submission" date="2008-12" db="EMBL/GenBank/DDBJ databases">
        <title>Improved gene annotation of the rice (Oryza sativa) genomes.</title>
        <authorList>
            <person name="Wang J."/>
            <person name="Li R."/>
            <person name="Fan W."/>
            <person name="Huang Q."/>
            <person name="Zhang J."/>
            <person name="Zhou Y."/>
            <person name="Hu Y."/>
            <person name="Zi S."/>
            <person name="Li J."/>
            <person name="Ni P."/>
            <person name="Zheng H."/>
            <person name="Zhang Y."/>
            <person name="Zhao M."/>
            <person name="Hao Q."/>
            <person name="McDermott J."/>
            <person name="Samudrala R."/>
            <person name="Kristiansen K."/>
            <person name="Wong G.K.-S."/>
        </authorList>
    </citation>
    <scope>NUCLEOTIDE SEQUENCE</scope>
</reference>
<dbReference type="FunCoup" id="A0A0P0X0T2">
    <property type="interactions" value="3"/>
</dbReference>
<organism evidence="4">
    <name type="scientific">Oryza sativa subsp. japonica</name>
    <name type="common">Rice</name>
    <dbReference type="NCBI Taxonomy" id="39947"/>
    <lineage>
        <taxon>Eukaryota</taxon>
        <taxon>Viridiplantae</taxon>
        <taxon>Streptophyta</taxon>
        <taxon>Embryophyta</taxon>
        <taxon>Tracheophyta</taxon>
        <taxon>Spermatophyta</taxon>
        <taxon>Magnoliopsida</taxon>
        <taxon>Liliopsida</taxon>
        <taxon>Poales</taxon>
        <taxon>Poaceae</taxon>
        <taxon>BOP clade</taxon>
        <taxon>Oryzoideae</taxon>
        <taxon>Oryzeae</taxon>
        <taxon>Oryzinae</taxon>
        <taxon>Oryza</taxon>
        <taxon>Oryza sativa</taxon>
    </lineage>
</organism>
<dbReference type="InterPro" id="IPR044730">
    <property type="entry name" value="RNase_H-like_dom_plant"/>
</dbReference>
<evidence type="ECO:0000259" key="2">
    <source>
        <dbReference type="Pfam" id="PF13456"/>
    </source>
</evidence>
<feature type="region of interest" description="Disordered" evidence="1">
    <location>
        <begin position="1"/>
        <end position="29"/>
    </location>
</feature>
<feature type="compositionally biased region" description="Low complexity" evidence="1">
    <location>
        <begin position="1"/>
        <end position="16"/>
    </location>
</feature>
<dbReference type="Proteomes" id="UP000059680">
    <property type="component" value="Chromosome 6"/>
</dbReference>
<dbReference type="GO" id="GO:0004523">
    <property type="term" value="F:RNA-DNA hybrid ribonuclease activity"/>
    <property type="evidence" value="ECO:0007669"/>
    <property type="project" value="InterPro"/>
</dbReference>
<reference evidence="3" key="6">
    <citation type="submission" date="2015-10" db="EMBL/GenBank/DDBJ databases">
        <authorList>
            <person name="Sakai H."/>
            <person name="Kawahara Y."/>
            <person name="Matsumoto T."/>
            <person name="Buell C.R."/>
            <person name="Itoh T."/>
        </authorList>
    </citation>
    <scope>NUCLEOTIDE SEQUENCE</scope>
</reference>
<name>A0A0P0X0T2_ORYSJ</name>
<dbReference type="Gene3D" id="3.30.420.10">
    <property type="entry name" value="Ribonuclease H-like superfamily/Ribonuclease H"/>
    <property type="match status" value="1"/>
</dbReference>
<keyword evidence="5" id="KW-1185">Reference proteome</keyword>
<dbReference type="EMBL" id="CM000143">
    <property type="protein sequence ID" value="EAZ38131.1"/>
    <property type="molecule type" value="Genomic_DNA"/>
</dbReference>
<dbReference type="CDD" id="cd06222">
    <property type="entry name" value="RNase_H_like"/>
    <property type="match status" value="1"/>
</dbReference>
<sequence length="217" mass="23945">MASPVSSCPAAAASHPSSHHHCRGVRPAAGHSFSPPTRITLVRWTPPRHGWVKLNFDGSVHNDGSGRASIGGVIRDDHGRVLLAFAERTPHATIGVVEARALIRGLQLALDHGWNDRLLVEGDDLTLVRLLRCESTHTRIPPAMLDDILWLLDSFRVCEVQHAYREGNQVADALCHEAYKAAPAARLWTPGTAMVPFPVWEKLEDDRRGVLHQRVRA</sequence>
<reference evidence="4" key="2">
    <citation type="journal article" date="2005" name="PLoS Biol.">
        <title>The genomes of Oryza sativa: a history of duplications.</title>
        <authorList>
            <person name="Yu J."/>
            <person name="Wang J."/>
            <person name="Lin W."/>
            <person name="Li S."/>
            <person name="Li H."/>
            <person name="Zhou J."/>
            <person name="Ni P."/>
            <person name="Dong W."/>
            <person name="Hu S."/>
            <person name="Zeng C."/>
            <person name="Zhang J."/>
            <person name="Zhang Y."/>
            <person name="Li R."/>
            <person name="Xu Z."/>
            <person name="Li S."/>
            <person name="Li X."/>
            <person name="Zheng H."/>
            <person name="Cong L."/>
            <person name="Lin L."/>
            <person name="Yin J."/>
            <person name="Geng J."/>
            <person name="Li G."/>
            <person name="Shi J."/>
            <person name="Liu J."/>
            <person name="Lv H."/>
            <person name="Li J."/>
            <person name="Wang J."/>
            <person name="Deng Y."/>
            <person name="Ran L."/>
            <person name="Shi X."/>
            <person name="Wang X."/>
            <person name="Wu Q."/>
            <person name="Li C."/>
            <person name="Ren X."/>
            <person name="Wang J."/>
            <person name="Wang X."/>
            <person name="Li D."/>
            <person name="Liu D."/>
            <person name="Zhang X."/>
            <person name="Ji Z."/>
            <person name="Zhao W."/>
            <person name="Sun Y."/>
            <person name="Zhang Z."/>
            <person name="Bao J."/>
            <person name="Han Y."/>
            <person name="Dong L."/>
            <person name="Ji J."/>
            <person name="Chen P."/>
            <person name="Wu S."/>
            <person name="Liu J."/>
            <person name="Xiao Y."/>
            <person name="Bu D."/>
            <person name="Tan J."/>
            <person name="Yang L."/>
            <person name="Ye C."/>
            <person name="Zhang J."/>
            <person name="Xu J."/>
            <person name="Zhou Y."/>
            <person name="Yu Y."/>
            <person name="Zhang B."/>
            <person name="Zhuang S."/>
            <person name="Wei H."/>
            <person name="Liu B."/>
            <person name="Lei M."/>
            <person name="Yu H."/>
            <person name="Li Y."/>
            <person name="Xu H."/>
            <person name="Wei S."/>
            <person name="He X."/>
            <person name="Fang L."/>
            <person name="Zhang Z."/>
            <person name="Zhang Y."/>
            <person name="Huang X."/>
            <person name="Su Z."/>
            <person name="Tong W."/>
            <person name="Li J."/>
            <person name="Tong Z."/>
            <person name="Li S."/>
            <person name="Ye J."/>
            <person name="Wang L."/>
            <person name="Fang L."/>
            <person name="Lei T."/>
            <person name="Chen C."/>
            <person name="Chen H."/>
            <person name="Xu Z."/>
            <person name="Li H."/>
            <person name="Huang H."/>
            <person name="Zhang F."/>
            <person name="Xu H."/>
            <person name="Li N."/>
            <person name="Zhao C."/>
            <person name="Li S."/>
            <person name="Dong L."/>
            <person name="Huang Y."/>
            <person name="Li L."/>
            <person name="Xi Y."/>
            <person name="Qi Q."/>
            <person name="Li W."/>
            <person name="Zhang B."/>
            <person name="Hu W."/>
            <person name="Zhang Y."/>
            <person name="Tian X."/>
            <person name="Jiao Y."/>
            <person name="Liang X."/>
            <person name="Jin J."/>
            <person name="Gao L."/>
            <person name="Zheng W."/>
            <person name="Hao B."/>
            <person name="Liu S."/>
            <person name="Wang W."/>
            <person name="Yuan L."/>
            <person name="Cao M."/>
            <person name="McDermott J."/>
            <person name="Samudrala R."/>
            <person name="Wang J."/>
            <person name="Wong G.K."/>
            <person name="Yang H."/>
        </authorList>
    </citation>
    <scope>NUCLEOTIDE SEQUENCE [LARGE SCALE GENOMIC DNA]</scope>
</reference>
<dbReference type="Pfam" id="PF13456">
    <property type="entry name" value="RVT_3"/>
    <property type="match status" value="1"/>
</dbReference>
<dbReference type="SUPFAM" id="SSF53098">
    <property type="entry name" value="Ribonuclease H-like"/>
    <property type="match status" value="1"/>
</dbReference>
<protein>
    <submittedName>
        <fullName evidence="3">Os06g0694700 protein</fullName>
    </submittedName>
</protein>
<evidence type="ECO:0000313" key="5">
    <source>
        <dbReference type="Proteomes" id="UP000059680"/>
    </source>
</evidence>
<dbReference type="GO" id="GO:0003676">
    <property type="term" value="F:nucleic acid binding"/>
    <property type="evidence" value="ECO:0007669"/>
    <property type="project" value="InterPro"/>
</dbReference>
<reference evidence="3" key="4">
    <citation type="journal article" date="2013" name="Plant Cell Physiol.">
        <title>Rice Annotation Project Database (RAP-DB): an integrative and interactive database for rice genomics.</title>
        <authorList>
            <person name="Sakai H."/>
            <person name="Lee S.S."/>
            <person name="Tanaka T."/>
            <person name="Numa H."/>
            <person name="Kim J."/>
            <person name="Kawahara Y."/>
            <person name="Wakimoto H."/>
            <person name="Yang C.C."/>
            <person name="Iwamoto M."/>
            <person name="Abe T."/>
            <person name="Yamada Y."/>
            <person name="Muto A."/>
            <person name="Inokuchi H."/>
            <person name="Ikemura T."/>
            <person name="Matsumoto T."/>
            <person name="Sasaki T."/>
            <person name="Itoh T."/>
        </authorList>
    </citation>
    <scope>NUCLEOTIDE SEQUENCE</scope>
</reference>
<dbReference type="PANTHER" id="PTHR47723">
    <property type="entry name" value="OS05G0353850 PROTEIN"/>
    <property type="match status" value="1"/>
</dbReference>
<accession>A0A0P0X0T2</accession>
<reference evidence="5" key="1">
    <citation type="journal article" date="2005" name="Nature">
        <title>The map-based sequence of the rice genome.</title>
        <authorList>
            <consortium name="International rice genome sequencing project (IRGSP)"/>
            <person name="Matsumoto T."/>
            <person name="Wu J."/>
            <person name="Kanamori H."/>
            <person name="Katayose Y."/>
            <person name="Fujisawa M."/>
            <person name="Namiki N."/>
            <person name="Mizuno H."/>
            <person name="Yamamoto K."/>
            <person name="Antonio B.A."/>
            <person name="Baba T."/>
            <person name="Sakata K."/>
            <person name="Nagamura Y."/>
            <person name="Aoki H."/>
            <person name="Arikawa K."/>
            <person name="Arita K."/>
            <person name="Bito T."/>
            <person name="Chiden Y."/>
            <person name="Fujitsuka N."/>
            <person name="Fukunaka R."/>
            <person name="Hamada M."/>
            <person name="Harada C."/>
            <person name="Hayashi A."/>
            <person name="Hijishita S."/>
            <person name="Honda M."/>
            <person name="Hosokawa S."/>
            <person name="Ichikawa Y."/>
            <person name="Idonuma A."/>
            <person name="Iijima M."/>
            <person name="Ikeda M."/>
            <person name="Ikeno M."/>
            <person name="Ito K."/>
            <person name="Ito S."/>
            <person name="Ito T."/>
            <person name="Ito Y."/>
            <person name="Ito Y."/>
            <person name="Iwabuchi A."/>
            <person name="Kamiya K."/>
            <person name="Karasawa W."/>
            <person name="Kurita K."/>
            <person name="Katagiri S."/>
            <person name="Kikuta A."/>
            <person name="Kobayashi H."/>
            <person name="Kobayashi N."/>
            <person name="Machita K."/>
            <person name="Maehara T."/>
            <person name="Masukawa M."/>
            <person name="Mizubayashi T."/>
            <person name="Mukai Y."/>
            <person name="Nagasaki H."/>
            <person name="Nagata Y."/>
            <person name="Naito S."/>
            <person name="Nakashima M."/>
            <person name="Nakama Y."/>
            <person name="Nakamichi Y."/>
            <person name="Nakamura M."/>
            <person name="Meguro A."/>
            <person name="Negishi M."/>
            <person name="Ohta I."/>
            <person name="Ohta T."/>
            <person name="Okamoto M."/>
            <person name="Ono N."/>
            <person name="Saji S."/>
            <person name="Sakaguchi M."/>
            <person name="Sakai K."/>
            <person name="Shibata M."/>
            <person name="Shimokawa T."/>
            <person name="Song J."/>
            <person name="Takazaki Y."/>
            <person name="Terasawa K."/>
            <person name="Tsugane M."/>
            <person name="Tsuji K."/>
            <person name="Ueda S."/>
            <person name="Waki K."/>
            <person name="Yamagata H."/>
            <person name="Yamamoto M."/>
            <person name="Yamamoto S."/>
            <person name="Yamane H."/>
            <person name="Yoshiki S."/>
            <person name="Yoshihara R."/>
            <person name="Yukawa K."/>
            <person name="Zhong H."/>
            <person name="Yano M."/>
            <person name="Yuan Q."/>
            <person name="Ouyang S."/>
            <person name="Liu J."/>
            <person name="Jones K.M."/>
            <person name="Gansberger K."/>
            <person name="Moffat K."/>
            <person name="Hill J."/>
            <person name="Bera J."/>
            <person name="Fadrosh D."/>
            <person name="Jin S."/>
            <person name="Johri S."/>
            <person name="Kim M."/>
            <person name="Overton L."/>
            <person name="Reardon M."/>
            <person name="Tsitrin T."/>
            <person name="Vuong H."/>
            <person name="Weaver B."/>
            <person name="Ciecko A."/>
            <person name="Tallon L."/>
            <person name="Jackson J."/>
            <person name="Pai G."/>
            <person name="Aken S.V."/>
            <person name="Utterback T."/>
            <person name="Reidmuller S."/>
            <person name="Feldblyum T."/>
            <person name="Hsiao J."/>
            <person name="Zismann V."/>
            <person name="Iobst S."/>
            <person name="de Vazeille A.R."/>
            <person name="Buell C.R."/>
            <person name="Ying K."/>
            <person name="Li Y."/>
            <person name="Lu T."/>
            <person name="Huang Y."/>
            <person name="Zhao Q."/>
            <person name="Feng Q."/>
            <person name="Zhang L."/>
            <person name="Zhu J."/>
            <person name="Weng Q."/>
            <person name="Mu J."/>
            <person name="Lu Y."/>
            <person name="Fan D."/>
            <person name="Liu Y."/>
            <person name="Guan J."/>
            <person name="Zhang Y."/>
            <person name="Yu S."/>
            <person name="Liu X."/>
            <person name="Zhang Y."/>
            <person name="Hong G."/>
            <person name="Han B."/>
            <person name="Choisne N."/>
            <person name="Demange N."/>
            <person name="Orjeda G."/>
            <person name="Samain S."/>
            <person name="Cattolico L."/>
            <person name="Pelletier E."/>
            <person name="Couloux A."/>
            <person name="Segurens B."/>
            <person name="Wincker P."/>
            <person name="D'Hont A."/>
            <person name="Scarpelli C."/>
            <person name="Weissenbach J."/>
            <person name="Salanoubat M."/>
            <person name="Quetier F."/>
            <person name="Yu Y."/>
            <person name="Kim H.R."/>
            <person name="Rambo T."/>
            <person name="Currie J."/>
            <person name="Collura K."/>
            <person name="Luo M."/>
            <person name="Yang T."/>
            <person name="Ammiraju J.S.S."/>
            <person name="Engler F."/>
            <person name="Soderlund C."/>
            <person name="Wing R.A."/>
            <person name="Palmer L.E."/>
            <person name="de la Bastide M."/>
            <person name="Spiegel L."/>
            <person name="Nascimento L."/>
            <person name="Zutavern T."/>
            <person name="O'Shaughnessy A."/>
            <person name="Dike S."/>
            <person name="Dedhia N."/>
            <person name="Preston R."/>
            <person name="Balija V."/>
            <person name="McCombie W.R."/>
            <person name="Chow T."/>
            <person name="Chen H."/>
            <person name="Chung M."/>
            <person name="Chen C."/>
            <person name="Shaw J."/>
            <person name="Wu H."/>
            <person name="Hsiao K."/>
            <person name="Chao Y."/>
            <person name="Chu M."/>
            <person name="Cheng C."/>
            <person name="Hour A."/>
            <person name="Lee P."/>
            <person name="Lin S."/>
            <person name="Lin Y."/>
            <person name="Liou J."/>
            <person name="Liu S."/>
            <person name="Hsing Y."/>
            <person name="Raghuvanshi S."/>
            <person name="Mohanty A."/>
            <person name="Bharti A.K."/>
            <person name="Gaur A."/>
            <person name="Gupta V."/>
            <person name="Kumar D."/>
            <person name="Ravi V."/>
            <person name="Vij S."/>
            <person name="Kapur A."/>
            <person name="Khurana P."/>
            <person name="Khurana P."/>
            <person name="Khurana J.P."/>
            <person name="Tyagi A.K."/>
            <person name="Gaikwad K."/>
            <person name="Singh A."/>
            <person name="Dalal V."/>
            <person name="Srivastava S."/>
            <person name="Dixit A."/>
            <person name="Pal A.K."/>
            <person name="Ghazi I.A."/>
            <person name="Yadav M."/>
            <person name="Pandit A."/>
            <person name="Bhargava A."/>
            <person name="Sureshbabu K."/>
            <person name="Batra K."/>
            <person name="Sharma T.R."/>
            <person name="Mohapatra T."/>
            <person name="Singh N.K."/>
            <person name="Messing J."/>
            <person name="Nelson A.B."/>
            <person name="Fuks G."/>
            <person name="Kavchok S."/>
            <person name="Keizer G."/>
            <person name="Linton E."/>
            <person name="Llaca V."/>
            <person name="Song R."/>
            <person name="Tanyolac B."/>
            <person name="Young S."/>
            <person name="Ho-Il K."/>
            <person name="Hahn J.H."/>
            <person name="Sangsakoo G."/>
            <person name="Vanavichit A."/>
            <person name="de Mattos Luiz.A.T."/>
            <person name="Zimmer P.D."/>
            <person name="Malone G."/>
            <person name="Dellagostin O."/>
            <person name="de Oliveira A.C."/>
            <person name="Bevan M."/>
            <person name="Bancroft I."/>
            <person name="Minx P."/>
            <person name="Cordum H."/>
            <person name="Wilson R."/>
            <person name="Cheng Z."/>
            <person name="Jin W."/>
            <person name="Jiang J."/>
            <person name="Leong S.A."/>
            <person name="Iwama H."/>
            <person name="Gojobori T."/>
            <person name="Itoh T."/>
            <person name="Niimura Y."/>
            <person name="Fujii Y."/>
            <person name="Habara T."/>
            <person name="Sakai H."/>
            <person name="Sato Y."/>
            <person name="Wilson G."/>
            <person name="Kumar K."/>
            <person name="McCouch S."/>
            <person name="Juretic N."/>
            <person name="Hoen D."/>
            <person name="Wright S."/>
            <person name="Bruskiewich R."/>
            <person name="Bureau T."/>
            <person name="Miyao A."/>
            <person name="Hirochika H."/>
            <person name="Nishikawa T."/>
            <person name="Kadowaki K."/>
            <person name="Sugiura M."/>
            <person name="Burr B."/>
            <person name="Sasaki T."/>
        </authorList>
    </citation>
    <scope>NUCLEOTIDE SEQUENCE [LARGE SCALE GENOMIC DNA]</scope>
    <source>
        <strain evidence="5">cv. Nipponbare</strain>
    </source>
</reference>
<reference evidence="3 5" key="5">
    <citation type="journal article" date="2013" name="Rice">
        <title>Improvement of the Oryza sativa Nipponbare reference genome using next generation sequence and optical map data.</title>
        <authorList>
            <person name="Kawahara Y."/>
            <person name="de la Bastide M."/>
            <person name="Hamilton J.P."/>
            <person name="Kanamori H."/>
            <person name="McCombie W.R."/>
            <person name="Ouyang S."/>
            <person name="Schwartz D.C."/>
            <person name="Tanaka T."/>
            <person name="Wu J."/>
            <person name="Zhou S."/>
            <person name="Childs K.L."/>
            <person name="Davidson R.M."/>
            <person name="Lin H."/>
            <person name="Quesada-Ocampo L."/>
            <person name="Vaillancourt B."/>
            <person name="Sakai H."/>
            <person name="Lee S.S."/>
            <person name="Kim J."/>
            <person name="Numa H."/>
            <person name="Itoh T."/>
            <person name="Buell C.R."/>
            <person name="Matsumoto T."/>
        </authorList>
    </citation>
    <scope>NUCLEOTIDE SEQUENCE [LARGE SCALE GENOMIC DNA]</scope>
    <source>
        <strain evidence="5">cv. Nipponbare</strain>
    </source>
</reference>
<evidence type="ECO:0000313" key="3">
    <source>
        <dbReference type="EMBL" id="BAS99271.1"/>
    </source>
</evidence>
<gene>
    <name evidence="3" type="ordered locus">Os06g0694700</name>
    <name evidence="4" type="ORF">OsJ_22480</name>
    <name evidence="3" type="ORF">OSNPB_060694700</name>
</gene>
<dbReference type="AlphaFoldDB" id="A0A0P0X0T2"/>
<dbReference type="PANTHER" id="PTHR47723:SF17">
    <property type="entry name" value="OS05G0353850 PROTEIN"/>
    <property type="match status" value="1"/>
</dbReference>
<proteinExistence type="predicted"/>